<protein>
    <submittedName>
        <fullName evidence="2">T9SS type A sorting domain-containing protein</fullName>
    </submittedName>
</protein>
<comment type="caution">
    <text evidence="2">The sequence shown here is derived from an EMBL/GenBank/DDBJ whole genome shotgun (WGS) entry which is preliminary data.</text>
</comment>
<evidence type="ECO:0000313" key="3">
    <source>
        <dbReference type="Proteomes" id="UP001176429"/>
    </source>
</evidence>
<feature type="signal peptide" evidence="1">
    <location>
        <begin position="1"/>
        <end position="31"/>
    </location>
</feature>
<gene>
    <name evidence="2" type="ORF">Q5H93_19795</name>
</gene>
<dbReference type="EMBL" id="JAUQSY010000015">
    <property type="protein sequence ID" value="MDO7876999.1"/>
    <property type="molecule type" value="Genomic_DNA"/>
</dbReference>
<dbReference type="InterPro" id="IPR026444">
    <property type="entry name" value="Secre_tail"/>
</dbReference>
<accession>A0ABT9BH19</accession>
<organism evidence="2 3">
    <name type="scientific">Hymenobacter aranciens</name>
    <dbReference type="NCBI Taxonomy" id="3063996"/>
    <lineage>
        <taxon>Bacteria</taxon>
        <taxon>Pseudomonadati</taxon>
        <taxon>Bacteroidota</taxon>
        <taxon>Cytophagia</taxon>
        <taxon>Cytophagales</taxon>
        <taxon>Hymenobacteraceae</taxon>
        <taxon>Hymenobacter</taxon>
    </lineage>
</organism>
<proteinExistence type="predicted"/>
<keyword evidence="3" id="KW-1185">Reference proteome</keyword>
<dbReference type="Proteomes" id="UP001176429">
    <property type="component" value="Unassembled WGS sequence"/>
</dbReference>
<name>A0ABT9BH19_9BACT</name>
<evidence type="ECO:0000256" key="1">
    <source>
        <dbReference type="SAM" id="SignalP"/>
    </source>
</evidence>
<keyword evidence="1" id="KW-0732">Signal</keyword>
<sequence length="1054" mass="111206">MQQQYSRSRFHHLLFALFFLSSALLTQTAVAQNQNPGTYNFGKITRTYNSVANSTGAVPTLIGSTDEGYYNNLPLGFTFRYAGVDYTTAAASTNGWLTLGQNLSDAAPANNLATGAVRPVLAPLWDDLEMNAGGFYYLTQGSAPNRVFVAEWNNVRWGKNSQAGLGTLSAQLRLYEGSNRIEFAYRQGTAPLNAPSASIGLAGVGAGNFVSLNGTGATPAFSTTAETTTLDTKPATGQLYSFTPSSPNSTSTSLASYTTGATSGTYGSLQPNTPLSGGTDDDGYYNGLPIGFSFQLGGLNYTTLSASTNGWLLLGQNIPNAVGQYGYVNDLDGGEGLDGGANGGLYPVLAPLWDDLTMGSGAFYYFTSGSAPNRVFTAEWYNAKWNYQASNPAISFQVRLYEGSNRIEYSYRQEAGTLTNPTASIGLSLGAGSGNFLSLNGSGTAPTSSYTAETATISTKPATGQVYAFAPTVFASSAGTFTSLAGNGSSTTATRTGTVDEGAYNSLPLGFSFQYAGSTYTTVSASTNGWLTFGQDITDYAPTNDLAATTGALRPLLAPLWDDLSMQGGNVYYQTTGTAPNRVFTVEWTNARWSKAATNSVVSFQVKLYEADSHLDYVYRRDAVAPASASGSVGLSLAPGSFLSLANTSATPTTSTSASTNNLTGRPTSGQVYTFYRLNMALTASNSTYTNGIPLSGGTSDDGYYNGLPIGFSFNYATGDHTTVSVSTNGWLTFGQNITNSTPTNNLSTGGLRPLLAPLWDDLSMAQGSVYYQTTGTAPYRVFTVEWYNALWEKGAAAPTLSFEVKLYETSNRIEFVYRPEAGTQTLASQSASIGIAGTATGAGNFLALNNTSTTATAANDAAPTTLSGRPANAQIYGFSPGTINPLPVRLVSFVGQAQGLDAELRWQTAQELNNDHFELERSRDGRAFETVARIAGAGTSAQPRAYRHLDARALLPGRPSYYRLRQVDRDGTASYSAVVTLTAGETAALQLYPNPAHSQVQLLNAAGETAQLRDLSGRLLRSFATAQPLELSGLAAGVYVVQCAGRTVKLVVE</sequence>
<feature type="chain" id="PRO_5045841957" evidence="1">
    <location>
        <begin position="32"/>
        <end position="1054"/>
    </location>
</feature>
<evidence type="ECO:0000313" key="2">
    <source>
        <dbReference type="EMBL" id="MDO7876999.1"/>
    </source>
</evidence>
<dbReference type="NCBIfam" id="TIGR04183">
    <property type="entry name" value="Por_Secre_tail"/>
    <property type="match status" value="1"/>
</dbReference>
<dbReference type="RefSeq" id="WP_305008393.1">
    <property type="nucleotide sequence ID" value="NZ_JAUQSY010000015.1"/>
</dbReference>
<reference evidence="2" key="1">
    <citation type="submission" date="2023-07" db="EMBL/GenBank/DDBJ databases">
        <authorList>
            <person name="Kim M.K."/>
        </authorList>
    </citation>
    <scope>NUCLEOTIDE SEQUENCE</scope>
    <source>
        <strain evidence="2">ASUV-10-1</strain>
    </source>
</reference>